<dbReference type="PANTHER" id="PTHR31195">
    <property type="entry name" value="GEO02494P1"/>
    <property type="match status" value="1"/>
</dbReference>
<dbReference type="Proteomes" id="UP001367676">
    <property type="component" value="Unassembled WGS sequence"/>
</dbReference>
<dbReference type="Pfam" id="PF15377">
    <property type="entry name" value="DUF4604"/>
    <property type="match status" value="1"/>
</dbReference>
<gene>
    <name evidence="3" type="ORF">V9T40_011707</name>
</gene>
<sequence>MSKRNVSFIRPEEPSFLKKLKQQIGYREGPTVETKREKLPELDDADDDRLDDQPVVVVLKAGDLTAEQVEKEKKILETEKASKPADLNKKIVFCPSAKRKTTEEASNTSNSSSSTEKVKQVAIEEGPPPRQPSQKEDIPKNRNQAKSTLSFDADEEDEF</sequence>
<feature type="compositionally biased region" description="Polar residues" evidence="1">
    <location>
        <begin position="141"/>
        <end position="150"/>
    </location>
</feature>
<protein>
    <recommendedName>
        <fullName evidence="2">DUF4604 domain-containing protein</fullName>
    </recommendedName>
</protein>
<proteinExistence type="predicted"/>
<feature type="region of interest" description="Disordered" evidence="1">
    <location>
        <begin position="24"/>
        <end position="51"/>
    </location>
</feature>
<accession>A0AAN9TLN2</accession>
<evidence type="ECO:0000313" key="3">
    <source>
        <dbReference type="EMBL" id="KAK7574516.1"/>
    </source>
</evidence>
<keyword evidence="4" id="KW-1185">Reference proteome</keyword>
<feature type="compositionally biased region" description="Low complexity" evidence="1">
    <location>
        <begin position="104"/>
        <end position="115"/>
    </location>
</feature>
<name>A0AAN9TLN2_9HEMI</name>
<dbReference type="InterPro" id="IPR027911">
    <property type="entry name" value="DUF4604"/>
</dbReference>
<dbReference type="AlphaFoldDB" id="A0AAN9TLN2"/>
<organism evidence="3 4">
    <name type="scientific">Parthenolecanium corni</name>
    <dbReference type="NCBI Taxonomy" id="536013"/>
    <lineage>
        <taxon>Eukaryota</taxon>
        <taxon>Metazoa</taxon>
        <taxon>Ecdysozoa</taxon>
        <taxon>Arthropoda</taxon>
        <taxon>Hexapoda</taxon>
        <taxon>Insecta</taxon>
        <taxon>Pterygota</taxon>
        <taxon>Neoptera</taxon>
        <taxon>Paraneoptera</taxon>
        <taxon>Hemiptera</taxon>
        <taxon>Sternorrhyncha</taxon>
        <taxon>Coccoidea</taxon>
        <taxon>Coccidae</taxon>
        <taxon>Parthenolecanium</taxon>
    </lineage>
</organism>
<dbReference type="InterPro" id="IPR040219">
    <property type="entry name" value="KIAA1143-like"/>
</dbReference>
<evidence type="ECO:0000259" key="2">
    <source>
        <dbReference type="Pfam" id="PF15377"/>
    </source>
</evidence>
<comment type="caution">
    <text evidence="3">The sequence shown here is derived from an EMBL/GenBank/DDBJ whole genome shotgun (WGS) entry which is preliminary data.</text>
</comment>
<feature type="domain" description="DUF4604" evidence="2">
    <location>
        <begin position="4"/>
        <end position="155"/>
    </location>
</feature>
<reference evidence="3 4" key="1">
    <citation type="submission" date="2024-03" db="EMBL/GenBank/DDBJ databases">
        <title>Adaptation during the transition from Ophiocordyceps entomopathogen to insect associate is accompanied by gene loss and intensified selection.</title>
        <authorList>
            <person name="Ward C.M."/>
            <person name="Onetto C.A."/>
            <person name="Borneman A.R."/>
        </authorList>
    </citation>
    <scope>NUCLEOTIDE SEQUENCE [LARGE SCALE GENOMIC DNA]</scope>
    <source>
        <strain evidence="3">AWRI1</strain>
        <tissue evidence="3">Single Adult Female</tissue>
    </source>
</reference>
<dbReference type="PANTHER" id="PTHR31195:SF2">
    <property type="entry name" value="GEO02494P1"/>
    <property type="match status" value="1"/>
</dbReference>
<dbReference type="EMBL" id="JBBCAQ010000037">
    <property type="protein sequence ID" value="KAK7574516.1"/>
    <property type="molecule type" value="Genomic_DNA"/>
</dbReference>
<evidence type="ECO:0000256" key="1">
    <source>
        <dbReference type="SAM" id="MobiDB-lite"/>
    </source>
</evidence>
<feature type="region of interest" description="Disordered" evidence="1">
    <location>
        <begin position="86"/>
        <end position="159"/>
    </location>
</feature>
<evidence type="ECO:0000313" key="4">
    <source>
        <dbReference type="Proteomes" id="UP001367676"/>
    </source>
</evidence>